<keyword evidence="1" id="KW-0863">Zinc-finger</keyword>
<dbReference type="Proteomes" id="UP001437256">
    <property type="component" value="Unassembled WGS sequence"/>
</dbReference>
<sequence>MSFHSSHPHTASAHAASAGRSRQDSLTLEDCISQIYSGLDQVDSDTTNFADFLNSTQPSSSFTQPTSSSGDQAIFDLNNLQDLSFFDPSFSFDFSLPPSRSSFEPLNPSAASVVPQVPLLTPAAETTQSWVAPNSDFWNFNQPPASFQQAELDVQLFGHQFPASMDLCFDAGVNPMSVVSNDLANHFVEASSGSGNYYSSIDDYVLPPPPVFSDSDFESSREPSPQPRELRPLPRRALTGRVNSRWSPGSDETTSDGEFQPQPRRSQRKRTAVGSPRQSPTTSKRQRGQQESSEVDERYQRAMARLEERSQIKEEAQERNSSDEDVSRTVFDLKDGKLVLRCPSMSDCSRRFETVDDAVTHLIHEHPAMDKTGRYRCTFRCNHVLFNTGDIDRHKESLVHTPKKAFTCLACLHSYTRKDPLKRHHDNQPSHKPLHNARLEAGVEAVCDHTGTWKLKAPSGYKDTACKNAAFAIDTLTYWEKRF</sequence>
<dbReference type="InterPro" id="IPR013087">
    <property type="entry name" value="Znf_C2H2_type"/>
</dbReference>
<comment type="caution">
    <text evidence="4">The sequence shown here is derived from an EMBL/GenBank/DDBJ whole genome shotgun (WGS) entry which is preliminary data.</text>
</comment>
<dbReference type="PROSITE" id="PS00028">
    <property type="entry name" value="ZINC_FINGER_C2H2_1"/>
    <property type="match status" value="1"/>
</dbReference>
<protein>
    <recommendedName>
        <fullName evidence="3">C2H2-type domain-containing protein</fullName>
    </recommendedName>
</protein>
<keyword evidence="5" id="KW-1185">Reference proteome</keyword>
<feature type="compositionally biased region" description="Low complexity" evidence="2">
    <location>
        <begin position="1"/>
        <end position="18"/>
    </location>
</feature>
<keyword evidence="1" id="KW-0479">Metal-binding</keyword>
<evidence type="ECO:0000313" key="5">
    <source>
        <dbReference type="Proteomes" id="UP001437256"/>
    </source>
</evidence>
<reference evidence="4 5" key="1">
    <citation type="submission" date="2024-05" db="EMBL/GenBank/DDBJ databases">
        <title>A draft genome resource for the thread blight pathogen Marasmius tenuissimus strain MS-2.</title>
        <authorList>
            <person name="Yulfo-Soto G.E."/>
            <person name="Baruah I.K."/>
            <person name="Amoako-Attah I."/>
            <person name="Bukari Y."/>
            <person name="Meinhardt L.W."/>
            <person name="Bailey B.A."/>
            <person name="Cohen S.P."/>
        </authorList>
    </citation>
    <scope>NUCLEOTIDE SEQUENCE [LARGE SCALE GENOMIC DNA]</scope>
    <source>
        <strain evidence="4 5">MS-2</strain>
    </source>
</reference>
<proteinExistence type="predicted"/>
<feature type="region of interest" description="Disordered" evidence="2">
    <location>
        <begin position="1"/>
        <end position="21"/>
    </location>
</feature>
<organism evidence="4 5">
    <name type="scientific">Marasmius tenuissimus</name>
    <dbReference type="NCBI Taxonomy" id="585030"/>
    <lineage>
        <taxon>Eukaryota</taxon>
        <taxon>Fungi</taxon>
        <taxon>Dikarya</taxon>
        <taxon>Basidiomycota</taxon>
        <taxon>Agaricomycotina</taxon>
        <taxon>Agaricomycetes</taxon>
        <taxon>Agaricomycetidae</taxon>
        <taxon>Agaricales</taxon>
        <taxon>Marasmiineae</taxon>
        <taxon>Marasmiaceae</taxon>
        <taxon>Marasmius</taxon>
    </lineage>
</organism>
<accession>A0ABR3AFP5</accession>
<keyword evidence="1" id="KW-0862">Zinc</keyword>
<feature type="region of interest" description="Disordered" evidence="2">
    <location>
        <begin position="308"/>
        <end position="327"/>
    </location>
</feature>
<evidence type="ECO:0000259" key="3">
    <source>
        <dbReference type="PROSITE" id="PS50157"/>
    </source>
</evidence>
<evidence type="ECO:0000313" key="4">
    <source>
        <dbReference type="EMBL" id="KAL0072553.1"/>
    </source>
</evidence>
<feature type="domain" description="C2H2-type" evidence="3">
    <location>
        <begin position="375"/>
        <end position="405"/>
    </location>
</feature>
<dbReference type="EMBL" id="JBBXMP010000001">
    <property type="protein sequence ID" value="KAL0072553.1"/>
    <property type="molecule type" value="Genomic_DNA"/>
</dbReference>
<gene>
    <name evidence="4" type="ORF">AAF712_000316</name>
</gene>
<name>A0ABR3AFP5_9AGAR</name>
<dbReference type="PROSITE" id="PS50157">
    <property type="entry name" value="ZINC_FINGER_C2H2_2"/>
    <property type="match status" value="2"/>
</dbReference>
<feature type="domain" description="C2H2-type" evidence="3">
    <location>
        <begin position="406"/>
        <end position="433"/>
    </location>
</feature>
<evidence type="ECO:0000256" key="2">
    <source>
        <dbReference type="SAM" id="MobiDB-lite"/>
    </source>
</evidence>
<feature type="region of interest" description="Disordered" evidence="2">
    <location>
        <begin position="209"/>
        <end position="298"/>
    </location>
</feature>
<evidence type="ECO:0000256" key="1">
    <source>
        <dbReference type="PROSITE-ProRule" id="PRU00042"/>
    </source>
</evidence>
<feature type="compositionally biased region" description="Polar residues" evidence="2">
    <location>
        <begin position="241"/>
        <end position="252"/>
    </location>
</feature>